<dbReference type="RefSeq" id="WP_073474467.1">
    <property type="nucleotide sequence ID" value="NZ_FQZU01000006.1"/>
</dbReference>
<keyword evidence="4" id="KW-1185">Reference proteome</keyword>
<dbReference type="InterPro" id="IPR019734">
    <property type="entry name" value="TPR_rpt"/>
</dbReference>
<evidence type="ECO:0000313" key="4">
    <source>
        <dbReference type="Proteomes" id="UP000183994"/>
    </source>
</evidence>
<dbReference type="PANTHER" id="PTHR45641">
    <property type="entry name" value="TETRATRICOPEPTIDE REPEAT PROTEIN (AFU_ORTHOLOGUE AFUA_6G03870)"/>
    <property type="match status" value="1"/>
</dbReference>
<dbReference type="PANTHER" id="PTHR45641:SF19">
    <property type="entry name" value="NEPHROCYSTIN-3"/>
    <property type="match status" value="1"/>
</dbReference>
<evidence type="ECO:0000313" key="3">
    <source>
        <dbReference type="EMBL" id="SHJ32802.1"/>
    </source>
</evidence>
<dbReference type="Pfam" id="PF13424">
    <property type="entry name" value="TPR_12"/>
    <property type="match status" value="1"/>
</dbReference>
<dbReference type="Pfam" id="PF13181">
    <property type="entry name" value="TPR_8"/>
    <property type="match status" value="1"/>
</dbReference>
<dbReference type="EMBL" id="FQZU01000006">
    <property type="protein sequence ID" value="SHJ32802.1"/>
    <property type="molecule type" value="Genomic_DNA"/>
</dbReference>
<dbReference type="InterPro" id="IPR011990">
    <property type="entry name" value="TPR-like_helical_dom_sf"/>
</dbReference>
<dbReference type="Proteomes" id="UP000183994">
    <property type="component" value="Unassembled WGS sequence"/>
</dbReference>
<dbReference type="Gene3D" id="1.25.40.10">
    <property type="entry name" value="Tetratricopeptide repeat domain"/>
    <property type="match status" value="2"/>
</dbReference>
<reference evidence="4" key="1">
    <citation type="submission" date="2016-11" db="EMBL/GenBank/DDBJ databases">
        <authorList>
            <person name="Varghese N."/>
            <person name="Submissions S."/>
        </authorList>
    </citation>
    <scope>NUCLEOTIDE SEQUENCE [LARGE SCALE GENOMIC DNA]</scope>
    <source>
        <strain evidence="4">DSM 16219</strain>
    </source>
</reference>
<proteinExistence type="predicted"/>
<sequence>MSEGKHRKARPILENAVEICTQELGEKSPLTCFVTTRLAHLIMADGDTDKAMAMLEKVVDLEKDKLRGKAPNFGNTLMIVAIGHMELGEYELAEEKVLQALQILEYNFGEYREITGDAQALLADIYFATGRLQEARDRQKKAVAIYKVALSPGHYNLGDAYNSLGIIQASTADYEDAAISFKKAQAVMEGSFGLDHPESGIIYKNMAICYEAMGEDEQAQSYLDKAAAIQGEIEPSSQPVFTSGLGKFWRNWARE</sequence>
<gene>
    <name evidence="3" type="ORF">SAMN02745216_01450</name>
</gene>
<dbReference type="SMART" id="SM00028">
    <property type="entry name" value="TPR"/>
    <property type="match status" value="5"/>
</dbReference>
<evidence type="ECO:0000256" key="2">
    <source>
        <dbReference type="ARBA" id="ARBA00022803"/>
    </source>
</evidence>
<keyword evidence="2" id="KW-0802">TPR repeat</keyword>
<dbReference type="OrthoDB" id="5469454at2"/>
<accession>A0A1M6IEB8</accession>
<name>A0A1M6IEB8_9BACT</name>
<dbReference type="AlphaFoldDB" id="A0A1M6IEB8"/>
<dbReference type="SUPFAM" id="SSF48452">
    <property type="entry name" value="TPR-like"/>
    <property type="match status" value="1"/>
</dbReference>
<evidence type="ECO:0000256" key="1">
    <source>
        <dbReference type="ARBA" id="ARBA00022737"/>
    </source>
</evidence>
<keyword evidence="1" id="KW-0677">Repeat</keyword>
<protein>
    <submittedName>
        <fullName evidence="3">Tetratricopeptide repeat-containing protein</fullName>
    </submittedName>
</protein>
<dbReference type="STRING" id="1121393.SAMN02745216_01450"/>
<organism evidence="3 4">
    <name type="scientific">Desulfatibacillum alkenivorans DSM 16219</name>
    <dbReference type="NCBI Taxonomy" id="1121393"/>
    <lineage>
        <taxon>Bacteria</taxon>
        <taxon>Pseudomonadati</taxon>
        <taxon>Thermodesulfobacteriota</taxon>
        <taxon>Desulfobacteria</taxon>
        <taxon>Desulfobacterales</taxon>
        <taxon>Desulfatibacillaceae</taxon>
        <taxon>Desulfatibacillum</taxon>
    </lineage>
</organism>